<dbReference type="InterPro" id="IPR011708">
    <property type="entry name" value="DNA_pol3_alpha_NTPase_dom"/>
</dbReference>
<evidence type="ECO:0000256" key="8">
    <source>
        <dbReference type="ARBA" id="ARBA00022705"/>
    </source>
</evidence>
<evidence type="ECO:0000256" key="1">
    <source>
        <dbReference type="ARBA" id="ARBA00004496"/>
    </source>
</evidence>
<evidence type="ECO:0000256" key="9">
    <source>
        <dbReference type="ARBA" id="ARBA00022932"/>
    </source>
</evidence>
<dbReference type="NCBIfam" id="TIGR00594">
    <property type="entry name" value="polc"/>
    <property type="match status" value="1"/>
</dbReference>
<evidence type="ECO:0000256" key="3">
    <source>
        <dbReference type="ARBA" id="ARBA00012417"/>
    </source>
</evidence>
<dbReference type="CDD" id="cd07433">
    <property type="entry name" value="PHP_PolIIIA_DnaE1"/>
    <property type="match status" value="1"/>
</dbReference>
<dbReference type="InterPro" id="IPR004013">
    <property type="entry name" value="PHP_dom"/>
</dbReference>
<keyword evidence="15" id="KW-1185">Reference proteome</keyword>
<dbReference type="GO" id="GO:0005737">
    <property type="term" value="C:cytoplasm"/>
    <property type="evidence" value="ECO:0007669"/>
    <property type="project" value="UniProtKB-SubCell"/>
</dbReference>
<organism evidence="14 15">
    <name type="scientific">Parasphingorhabdus marina DSM 22363</name>
    <dbReference type="NCBI Taxonomy" id="1123272"/>
    <lineage>
        <taxon>Bacteria</taxon>
        <taxon>Pseudomonadati</taxon>
        <taxon>Pseudomonadota</taxon>
        <taxon>Alphaproteobacteria</taxon>
        <taxon>Sphingomonadales</taxon>
        <taxon>Sphingomonadaceae</taxon>
        <taxon>Parasphingorhabdus</taxon>
    </lineage>
</organism>
<protein>
    <recommendedName>
        <fullName evidence="4">DNA polymerase III subunit alpha</fullName>
        <ecNumber evidence="3">2.7.7.7</ecNumber>
    </recommendedName>
</protein>
<evidence type="ECO:0000256" key="4">
    <source>
        <dbReference type="ARBA" id="ARBA00019114"/>
    </source>
</evidence>
<dbReference type="GO" id="GO:0006260">
    <property type="term" value="P:DNA replication"/>
    <property type="evidence" value="ECO:0007669"/>
    <property type="project" value="UniProtKB-KW"/>
</dbReference>
<dbReference type="GO" id="GO:0008408">
    <property type="term" value="F:3'-5' exonuclease activity"/>
    <property type="evidence" value="ECO:0007669"/>
    <property type="project" value="InterPro"/>
</dbReference>
<dbReference type="InterPro" id="IPR003141">
    <property type="entry name" value="Pol/His_phosphatase_N"/>
</dbReference>
<comment type="function">
    <text evidence="10">DNA polymerase III is a complex, multichain enzyme responsible for most of the replicative synthesis in bacteria. This DNA polymerase also exhibits 3' to 5' exonuclease activity. The alpha chain is the DNA polymerase.</text>
</comment>
<dbReference type="Pfam" id="PF14579">
    <property type="entry name" value="HHH_6"/>
    <property type="match status" value="1"/>
</dbReference>
<dbReference type="InterPro" id="IPR040982">
    <property type="entry name" value="DNA_pol3_finger"/>
</dbReference>
<sequence>MAQIPFVHLRSFSAYTILDGAMEPKAIGPAALERGFPAVGLADRIGLFASMAFDDGCRASGIQPITGCFLRVARPDHSGDKPVMDWLALYAQNEQGYTNLCRLVSASHLERPIEMEAHIPFEMLEAHNSGLIALTGGGEGALARLVAEEQQTEAEAYLTRLERIFEGRLYIELSRRENPVEMAAEKGLIRLAMDRSIPLVATNPSCFADPDFHEAHDAMTCIAGSAYVENDDRDKPSPHLWMKSALVMEELFADIPEALENTVVIAQRCAFSPPRRDPILPSLAGDLSGEANQLREDAKAGLEARLAAIGELADEERQVYFDRLAFELDVVINMGFPGYFLIVADFIKWAKEQDIPVGPGRGSGAGSVVAWALTITDLDPIKLGLLFERFLNPERVSMPDFDIDFCETRRGEVIRYVQEKYGTGQVAQIITFGKLKARAVLRDVGRVLQMPYGQVDRLTKLVPNHPTDPWDLKRALNGISELAQDYKQADVKRLFDLAMKLEGLPRHSSTHAAGVVIGDRPLDQLVPLYRDPRSDLPVTQFDMKFVEQAGLVKFDFLGLKTLSVLKKAVELLAERNIDVDLESLDWDDPKVFELLQRGDTVGVFQLESEGMRRTLAAVKPTNFGDIIALVSLYRPGPMDNIPLFGDRKNGRAEIAYPHPLLEDILQETYGIIVYQEQVMQAAQVIAGYSLGEADLLRRAMGKKIQSEMDAQRTRFVEGAAANDVGPEQANELFDLIDKFAGYGFNKSHAAAYALLAYQTAWLKAHYPHEFYAASMCFDMHQSEKLSIFVDDMKRLGVTALPPSINKSRPYFAVEEQEGALLAVRYALAGLKNVGEKAMQGLVAERSESGRFQSIDDFANRIDPAGMNKRQIESLAAAGAFDELEPNRALVHDGADMIMSVANSAAEARTSGQGGLFSDGESGDMQAIRLPDAESWDLSEIMIRERDAFGFYFASHPISQYAAVTSARGALTYASLCEEGPIAEGQRKPAVMAALIENVRWRESKRGNRFILADLSDSSGQFSASCFEEEQCEILAEMAREGRCALLNVELDQRSDDEDPRVAIRRVRPLDQLEKTTRTKMELDIRDFDAMRELANILAAHSGGKSQLVARVPGDNGLTVEVSLGNSFQLDAQVAETLDKVPGLENIRLGPAGLPGKARPNLRLVS</sequence>
<dbReference type="OrthoDB" id="9803237at2"/>
<gene>
    <name evidence="14" type="ORF">SAMN02745824_2595</name>
</gene>
<dbReference type="SUPFAM" id="SSF160975">
    <property type="entry name" value="AF1531-like"/>
    <property type="match status" value="1"/>
</dbReference>
<name>A0A1N6FY86_9SPHN</name>
<dbReference type="CDD" id="cd04485">
    <property type="entry name" value="DnaE_OBF"/>
    <property type="match status" value="1"/>
</dbReference>
<dbReference type="GO" id="GO:0003887">
    <property type="term" value="F:DNA-directed DNA polymerase activity"/>
    <property type="evidence" value="ECO:0007669"/>
    <property type="project" value="UniProtKB-KW"/>
</dbReference>
<comment type="similarity">
    <text evidence="2">Belongs to the DNA polymerase type-C family. DnaE subfamily.</text>
</comment>
<dbReference type="Pfam" id="PF07733">
    <property type="entry name" value="DNA_pol3_alpha"/>
    <property type="match status" value="1"/>
</dbReference>
<keyword evidence="7" id="KW-0548">Nucleotidyltransferase</keyword>
<dbReference type="InterPro" id="IPR041931">
    <property type="entry name" value="DNA_pol3_alpha_thumb_dom"/>
</dbReference>
<evidence type="ECO:0000313" key="15">
    <source>
        <dbReference type="Proteomes" id="UP000185192"/>
    </source>
</evidence>
<evidence type="ECO:0000313" key="14">
    <source>
        <dbReference type="EMBL" id="SIO00162.1"/>
    </source>
</evidence>
<keyword evidence="9" id="KW-0239">DNA-directed DNA polymerase</keyword>
<dbReference type="STRING" id="1123272.SAMN02745824_2595"/>
<dbReference type="Pfam" id="PF02811">
    <property type="entry name" value="PHP"/>
    <property type="match status" value="1"/>
</dbReference>
<dbReference type="NCBIfam" id="NF004226">
    <property type="entry name" value="PRK05673.1"/>
    <property type="match status" value="1"/>
</dbReference>
<keyword evidence="5" id="KW-0963">Cytoplasm</keyword>
<dbReference type="Gene3D" id="1.10.150.870">
    <property type="match status" value="1"/>
</dbReference>
<dbReference type="EMBL" id="FSQW01000002">
    <property type="protein sequence ID" value="SIO00162.1"/>
    <property type="molecule type" value="Genomic_DNA"/>
</dbReference>
<feature type="domain" description="Polymerase/histidinol phosphatase N-terminal" evidence="13">
    <location>
        <begin position="7"/>
        <end position="74"/>
    </location>
</feature>
<comment type="subunit">
    <text evidence="11">DNA polymerase III contains a core (composed of alpha, epsilon and theta chains) that associates with a tau subunit. This core dimerizes to form the POLIII' complex. PolIII' associates with the gamma complex (composed of gamma, delta, delta', psi and chi chains) and with the beta chain to form the complete DNA polymerase III complex.</text>
</comment>
<reference evidence="15" key="1">
    <citation type="submission" date="2016-11" db="EMBL/GenBank/DDBJ databases">
        <authorList>
            <person name="Varghese N."/>
            <person name="Submissions S."/>
        </authorList>
    </citation>
    <scope>NUCLEOTIDE SEQUENCE [LARGE SCALE GENOMIC DNA]</scope>
    <source>
        <strain evidence="15">DSM 22363</strain>
    </source>
</reference>
<evidence type="ECO:0000256" key="7">
    <source>
        <dbReference type="ARBA" id="ARBA00022695"/>
    </source>
</evidence>
<evidence type="ECO:0000256" key="6">
    <source>
        <dbReference type="ARBA" id="ARBA00022679"/>
    </source>
</evidence>
<dbReference type="RefSeq" id="WP_074205599.1">
    <property type="nucleotide sequence ID" value="NZ_FSQW01000002.1"/>
</dbReference>
<comment type="catalytic activity">
    <reaction evidence="12">
        <text>DNA(n) + a 2'-deoxyribonucleoside 5'-triphosphate = DNA(n+1) + diphosphate</text>
        <dbReference type="Rhea" id="RHEA:22508"/>
        <dbReference type="Rhea" id="RHEA-COMP:17339"/>
        <dbReference type="Rhea" id="RHEA-COMP:17340"/>
        <dbReference type="ChEBI" id="CHEBI:33019"/>
        <dbReference type="ChEBI" id="CHEBI:61560"/>
        <dbReference type="ChEBI" id="CHEBI:173112"/>
        <dbReference type="EC" id="2.7.7.7"/>
    </reaction>
</comment>
<dbReference type="Proteomes" id="UP000185192">
    <property type="component" value="Unassembled WGS sequence"/>
</dbReference>
<dbReference type="Gene3D" id="3.20.20.140">
    <property type="entry name" value="Metal-dependent hydrolases"/>
    <property type="match status" value="1"/>
</dbReference>
<dbReference type="EC" id="2.7.7.7" evidence="3"/>
<dbReference type="SMART" id="SM00481">
    <property type="entry name" value="POLIIIAc"/>
    <property type="match status" value="1"/>
</dbReference>
<dbReference type="AlphaFoldDB" id="A0A1N6FY86"/>
<keyword evidence="6" id="KW-0808">Transferase</keyword>
<evidence type="ECO:0000256" key="2">
    <source>
        <dbReference type="ARBA" id="ARBA00009496"/>
    </source>
</evidence>
<dbReference type="Gene3D" id="1.10.10.1600">
    <property type="entry name" value="Bacterial DNA polymerase III alpha subunit, thumb domain"/>
    <property type="match status" value="1"/>
</dbReference>
<dbReference type="InterPro" id="IPR049821">
    <property type="entry name" value="PolIIIA_DnaE1_PHP"/>
</dbReference>
<dbReference type="InterPro" id="IPR029460">
    <property type="entry name" value="DNAPol_HHH"/>
</dbReference>
<dbReference type="InterPro" id="IPR004805">
    <property type="entry name" value="DnaE2/DnaE/PolC"/>
</dbReference>
<evidence type="ECO:0000259" key="13">
    <source>
        <dbReference type="SMART" id="SM00481"/>
    </source>
</evidence>
<evidence type="ECO:0000256" key="10">
    <source>
        <dbReference type="ARBA" id="ARBA00025611"/>
    </source>
</evidence>
<dbReference type="PANTHER" id="PTHR32294:SF0">
    <property type="entry name" value="DNA POLYMERASE III SUBUNIT ALPHA"/>
    <property type="match status" value="1"/>
</dbReference>
<comment type="subcellular location">
    <subcellularLocation>
        <location evidence="1">Cytoplasm</location>
    </subcellularLocation>
</comment>
<accession>A0A1N6FY86</accession>
<dbReference type="PANTHER" id="PTHR32294">
    <property type="entry name" value="DNA POLYMERASE III SUBUNIT ALPHA"/>
    <property type="match status" value="1"/>
</dbReference>
<evidence type="ECO:0000256" key="11">
    <source>
        <dbReference type="ARBA" id="ARBA00026073"/>
    </source>
</evidence>
<keyword evidence="8" id="KW-0235">DNA replication</keyword>
<dbReference type="Pfam" id="PF17657">
    <property type="entry name" value="DNA_pol3_finger"/>
    <property type="match status" value="1"/>
</dbReference>
<proteinExistence type="inferred from homology"/>
<evidence type="ECO:0000256" key="5">
    <source>
        <dbReference type="ARBA" id="ARBA00022490"/>
    </source>
</evidence>
<evidence type="ECO:0000256" key="12">
    <source>
        <dbReference type="ARBA" id="ARBA00049244"/>
    </source>
</evidence>